<keyword evidence="2" id="KW-1185">Reference proteome</keyword>
<evidence type="ECO:0000313" key="2">
    <source>
        <dbReference type="Proteomes" id="UP001524586"/>
    </source>
</evidence>
<organism evidence="1 2">
    <name type="scientific">Methylomonas rivi</name>
    <dbReference type="NCBI Taxonomy" id="2952226"/>
    <lineage>
        <taxon>Bacteria</taxon>
        <taxon>Pseudomonadati</taxon>
        <taxon>Pseudomonadota</taxon>
        <taxon>Gammaproteobacteria</taxon>
        <taxon>Methylococcales</taxon>
        <taxon>Methylococcaceae</taxon>
        <taxon>Methylomonas</taxon>
    </lineage>
</organism>
<protein>
    <submittedName>
        <fullName evidence="1">Sulfotransferase</fullName>
    </submittedName>
</protein>
<comment type="caution">
    <text evidence="1">The sequence shown here is derived from an EMBL/GenBank/DDBJ whole genome shotgun (WGS) entry which is preliminary data.</text>
</comment>
<dbReference type="PANTHER" id="PTHR10704">
    <property type="entry name" value="CARBOHYDRATE SULFOTRANSFERASE"/>
    <property type="match status" value="1"/>
</dbReference>
<dbReference type="SUPFAM" id="SSF52540">
    <property type="entry name" value="P-loop containing nucleoside triphosphate hydrolases"/>
    <property type="match status" value="1"/>
</dbReference>
<accession>A0ABT1U3D0</accession>
<dbReference type="Gene3D" id="3.40.50.300">
    <property type="entry name" value="P-loop containing nucleotide triphosphate hydrolases"/>
    <property type="match status" value="1"/>
</dbReference>
<evidence type="ECO:0000313" key="1">
    <source>
        <dbReference type="EMBL" id="MCQ8127924.1"/>
    </source>
</evidence>
<dbReference type="Proteomes" id="UP001524586">
    <property type="component" value="Unassembled WGS sequence"/>
</dbReference>
<dbReference type="RefSeq" id="WP_256614283.1">
    <property type="nucleotide sequence ID" value="NZ_JANIBK010000019.1"/>
</dbReference>
<dbReference type="PANTHER" id="PTHR10704:SF44">
    <property type="entry name" value="LD35051P-RELATED"/>
    <property type="match status" value="1"/>
</dbReference>
<gene>
    <name evidence="1" type="ORF">NP596_05560</name>
</gene>
<reference evidence="1 2" key="1">
    <citation type="submission" date="2022-07" db="EMBL/GenBank/DDBJ databases">
        <title>Methylomonas rivi sp. nov., Methylomonas rosea sp. nov., Methylomonas aureus sp. nov. and Methylomonas subterranea sp. nov., four novel methanotrophs isolated from a freshwater creek and the deep terrestrial subsurface.</title>
        <authorList>
            <person name="Abin C."/>
            <person name="Sankaranarayanan K."/>
            <person name="Garner C."/>
            <person name="Sindelar R."/>
            <person name="Kotary K."/>
            <person name="Garner R."/>
            <person name="Barclay S."/>
            <person name="Lawson P."/>
            <person name="Krumholz L."/>
        </authorList>
    </citation>
    <scope>NUCLEOTIDE SEQUENCE [LARGE SCALE GENOMIC DNA]</scope>
    <source>
        <strain evidence="1 2">WSC-6</strain>
    </source>
</reference>
<dbReference type="EMBL" id="JANIBK010000019">
    <property type="protein sequence ID" value="MCQ8127924.1"/>
    <property type="molecule type" value="Genomic_DNA"/>
</dbReference>
<proteinExistence type="predicted"/>
<name>A0ABT1U3D0_9GAMM</name>
<sequence length="315" mass="35861">MNTDVRIADSQQQNIKNTLVITGAPRSGTSLLGKLISTLDGIDYHFEPPMVWVLASLLSMKALSPDVASVLLRLHLHEDLLLESAHGRKANLRPGDDSLVLNSMHWPELLSRWQTIRNRDDAIRYVSERQLRLAFKTPSVIDAIPFFESALPECKFIIIMRDGRDVVKSILQKRWFSDEGMKDNYWPYKVVDGVSTTHLVEDSMVGQWATMNEATRACYLWRRDAEFALEAKKRGLGDRLYMLSYEALRLDPTGMMEQIAKFLSTTTTDLTKLSTLSVRPMAENPLSGKRYDFLNDVDVGELKKFNELNSAWGYA</sequence>
<dbReference type="InterPro" id="IPR051135">
    <property type="entry name" value="Gal/GlcNAc/GalNAc_ST"/>
</dbReference>
<dbReference type="InterPro" id="IPR027417">
    <property type="entry name" value="P-loop_NTPase"/>
</dbReference>
<dbReference type="Pfam" id="PF13469">
    <property type="entry name" value="Sulfotransfer_3"/>
    <property type="match status" value="1"/>
</dbReference>